<dbReference type="InterPro" id="IPR008969">
    <property type="entry name" value="CarboxyPept-like_regulatory"/>
</dbReference>
<dbReference type="Proteomes" id="UP000241769">
    <property type="component" value="Unassembled WGS sequence"/>
</dbReference>
<dbReference type="EMBL" id="MDYQ01000035">
    <property type="protein sequence ID" value="PRP86101.1"/>
    <property type="molecule type" value="Genomic_DNA"/>
</dbReference>
<organism evidence="3 4">
    <name type="scientific">Planoprotostelium fungivorum</name>
    <dbReference type="NCBI Taxonomy" id="1890364"/>
    <lineage>
        <taxon>Eukaryota</taxon>
        <taxon>Amoebozoa</taxon>
        <taxon>Evosea</taxon>
        <taxon>Variosea</taxon>
        <taxon>Cavosteliida</taxon>
        <taxon>Cavosteliaceae</taxon>
        <taxon>Planoprotostelium</taxon>
    </lineage>
</organism>
<evidence type="ECO:0000256" key="2">
    <source>
        <dbReference type="SAM" id="SignalP"/>
    </source>
</evidence>
<dbReference type="InParanoid" id="A0A2P6NQ65"/>
<evidence type="ECO:0000256" key="1">
    <source>
        <dbReference type="SAM" id="MobiDB-lite"/>
    </source>
</evidence>
<evidence type="ECO:0008006" key="5">
    <source>
        <dbReference type="Google" id="ProtNLM"/>
    </source>
</evidence>
<keyword evidence="4" id="KW-1185">Reference proteome</keyword>
<feature type="signal peptide" evidence="2">
    <location>
        <begin position="1"/>
        <end position="18"/>
    </location>
</feature>
<dbReference type="AlphaFoldDB" id="A0A2P6NQ65"/>
<comment type="caution">
    <text evidence="3">The sequence shown here is derived from an EMBL/GenBank/DDBJ whole genome shotgun (WGS) entry which is preliminary data.</text>
</comment>
<keyword evidence="2" id="KW-0732">Signal</keyword>
<dbReference type="SUPFAM" id="SSF49464">
    <property type="entry name" value="Carboxypeptidase regulatory domain-like"/>
    <property type="match status" value="1"/>
</dbReference>
<feature type="compositionally biased region" description="Low complexity" evidence="1">
    <location>
        <begin position="35"/>
        <end position="99"/>
    </location>
</feature>
<dbReference type="Gene3D" id="2.60.40.1120">
    <property type="entry name" value="Carboxypeptidase-like, regulatory domain"/>
    <property type="match status" value="1"/>
</dbReference>
<reference evidence="3 4" key="1">
    <citation type="journal article" date="2018" name="Genome Biol. Evol.">
        <title>Multiple Roots of Fruiting Body Formation in Amoebozoa.</title>
        <authorList>
            <person name="Hillmann F."/>
            <person name="Forbes G."/>
            <person name="Novohradska S."/>
            <person name="Ferling I."/>
            <person name="Riege K."/>
            <person name="Groth M."/>
            <person name="Westermann M."/>
            <person name="Marz M."/>
            <person name="Spaller T."/>
            <person name="Winckler T."/>
            <person name="Schaap P."/>
            <person name="Glockner G."/>
        </authorList>
    </citation>
    <scope>NUCLEOTIDE SEQUENCE [LARGE SCALE GENOMIC DNA]</scope>
    <source>
        <strain evidence="3 4">Jena</strain>
    </source>
</reference>
<evidence type="ECO:0000313" key="4">
    <source>
        <dbReference type="Proteomes" id="UP000241769"/>
    </source>
</evidence>
<proteinExistence type="predicted"/>
<sequence length="375" mass="39898">MKTNTIFFVLLIVGAALSVETTSYRTIPPTYAPAPETSTFSSSVETTSEAVPSTYTVPVETTSSSSSTAATTVSTDATTPSTAADVTTSSTAVDSTTTSTAATTVSTAANVTTYSTAANVTTYSTAANVTTTSTAATTSSTEDSTYTETTAIDIQYPLTGIVKSARSGKPLINATVVVTSFDGNFVLSQKVNSEGRYKFSVPAGDYDLVAISNKYITISYEITITNATVEFELAMSPQLKYDNIRFVLVWFRNPQDLDAQLTIDDRCTVSIVQPNCAEYNATLEASADNGFGPETISIMGAGGHTLKYTVQWTYGRGSWATSGAVLTAYDHEGKIGEFKPAETIRRKKWEVLTINRDGKVELSSDTVPVVSKRSL</sequence>
<evidence type="ECO:0000313" key="3">
    <source>
        <dbReference type="EMBL" id="PRP86101.1"/>
    </source>
</evidence>
<feature type="region of interest" description="Disordered" evidence="1">
    <location>
        <begin position="30"/>
        <end position="99"/>
    </location>
</feature>
<feature type="chain" id="PRO_5015203677" description="Carboxypeptidase regulatory-like domain-containing protein" evidence="2">
    <location>
        <begin position="19"/>
        <end position="375"/>
    </location>
</feature>
<dbReference type="STRING" id="1890364.A0A2P6NQ65"/>
<accession>A0A2P6NQ65</accession>
<name>A0A2P6NQ65_9EUKA</name>
<gene>
    <name evidence="3" type="ORF">PROFUN_03088</name>
</gene>
<protein>
    <recommendedName>
        <fullName evidence="5">Carboxypeptidase regulatory-like domain-containing protein</fullName>
    </recommendedName>
</protein>